<dbReference type="PROSITE" id="PS51257">
    <property type="entry name" value="PROKAR_LIPOPROTEIN"/>
    <property type="match status" value="1"/>
</dbReference>
<comment type="caution">
    <text evidence="1">The sequence shown here is derived from an EMBL/GenBank/DDBJ whole genome shotgun (WGS) entry which is preliminary data.</text>
</comment>
<organism evidence="1 2">
    <name type="scientific">Arenibacter echinorum</name>
    <dbReference type="NCBI Taxonomy" id="440515"/>
    <lineage>
        <taxon>Bacteria</taxon>
        <taxon>Pseudomonadati</taxon>
        <taxon>Bacteroidota</taxon>
        <taxon>Flavobacteriia</taxon>
        <taxon>Flavobacteriales</taxon>
        <taxon>Flavobacteriaceae</taxon>
        <taxon>Arenibacter</taxon>
    </lineage>
</organism>
<name>A0A327QV39_9FLAO</name>
<evidence type="ECO:0008006" key="3">
    <source>
        <dbReference type="Google" id="ProtNLM"/>
    </source>
</evidence>
<protein>
    <recommendedName>
        <fullName evidence="3">Threonine synthase</fullName>
    </recommendedName>
</protein>
<dbReference type="EMBL" id="QLLN01000008">
    <property type="protein sequence ID" value="RAJ07534.1"/>
    <property type="molecule type" value="Genomic_DNA"/>
</dbReference>
<dbReference type="Pfam" id="PF20113">
    <property type="entry name" value="DUF6503"/>
    <property type="match status" value="1"/>
</dbReference>
<dbReference type="RefSeq" id="WP_111625217.1">
    <property type="nucleotide sequence ID" value="NZ_QLLN01000008.1"/>
</dbReference>
<sequence>MKYVIVVVLLVSTLSCKMENKTKEAEVEMAEPRTESRVDLERYPEQLIKVFEAHGGLANWKNKKSLVFKQGEELHTIDLQTRMDRVDGPAYSLGFDGDKVWLLNEENAFKGDPVFYHNLRSYFFNMPFVLGDKGIVYDETEDLVYEGVNYPGIAVRFNSGIGTSYKDEYFLHYDPQTFKMAWLGYTVSYRSGERSDKVSWIGYHDWTDVNGLKVPKELTWYSSEGRTIKEPRKPVVFEAIAFSGQAKPISFFAKPENGVFVEGKVQE</sequence>
<evidence type="ECO:0000313" key="2">
    <source>
        <dbReference type="Proteomes" id="UP000249696"/>
    </source>
</evidence>
<accession>A0A327QV39</accession>
<dbReference type="Proteomes" id="UP000249696">
    <property type="component" value="Unassembled WGS sequence"/>
</dbReference>
<gene>
    <name evidence="1" type="ORF">LV92_03883</name>
</gene>
<dbReference type="AlphaFoldDB" id="A0A327QV39"/>
<evidence type="ECO:0000313" key="1">
    <source>
        <dbReference type="EMBL" id="RAJ07534.1"/>
    </source>
</evidence>
<keyword evidence="2" id="KW-1185">Reference proteome</keyword>
<dbReference type="InterPro" id="IPR045444">
    <property type="entry name" value="DUF6503"/>
</dbReference>
<reference evidence="1 2" key="1">
    <citation type="submission" date="2018-06" db="EMBL/GenBank/DDBJ databases">
        <title>Genomic Encyclopedia of Archaeal and Bacterial Type Strains, Phase II (KMG-II): from individual species to whole genera.</title>
        <authorList>
            <person name="Goeker M."/>
        </authorList>
    </citation>
    <scope>NUCLEOTIDE SEQUENCE [LARGE SCALE GENOMIC DNA]</scope>
    <source>
        <strain evidence="1 2">DSM 23522</strain>
    </source>
</reference>
<dbReference type="OrthoDB" id="282859at2"/>
<proteinExistence type="predicted"/>